<evidence type="ECO:0000259" key="1">
    <source>
        <dbReference type="SMART" id="SM00382"/>
    </source>
</evidence>
<reference evidence="2 3" key="1">
    <citation type="submission" date="2023-04" db="EMBL/GenBank/DDBJ databases">
        <title>A novel bacteria isolated from coastal sediment.</title>
        <authorList>
            <person name="Liu X.-J."/>
            <person name="Du Z.-J."/>
        </authorList>
    </citation>
    <scope>NUCLEOTIDE SEQUENCE [LARGE SCALE GENOMIC DNA]</scope>
    <source>
        <strain evidence="2 3">SDUM461003</strain>
    </source>
</reference>
<dbReference type="SUPFAM" id="SSF52540">
    <property type="entry name" value="P-loop containing nucleoside triphosphate hydrolases"/>
    <property type="match status" value="1"/>
</dbReference>
<organism evidence="2 3">
    <name type="scientific">Thalassobacterium maritimum</name>
    <dbReference type="NCBI Taxonomy" id="3041265"/>
    <lineage>
        <taxon>Bacteria</taxon>
        <taxon>Pseudomonadati</taxon>
        <taxon>Verrucomicrobiota</taxon>
        <taxon>Opitutia</taxon>
        <taxon>Puniceicoccales</taxon>
        <taxon>Coraliomargaritaceae</taxon>
        <taxon>Thalassobacterium</taxon>
    </lineage>
</organism>
<accession>A0ABU1ATG3</accession>
<keyword evidence="3" id="KW-1185">Reference proteome</keyword>
<dbReference type="Proteomes" id="UP001225316">
    <property type="component" value="Unassembled WGS sequence"/>
</dbReference>
<dbReference type="Gene3D" id="3.40.50.300">
    <property type="entry name" value="P-loop containing nucleotide triphosphate hydrolases"/>
    <property type="match status" value="1"/>
</dbReference>
<gene>
    <name evidence="2" type="ORF">QEH52_02045</name>
</gene>
<name>A0ABU1ATG3_9BACT</name>
<dbReference type="RefSeq" id="WP_308948298.1">
    <property type="nucleotide sequence ID" value="NZ_JARXHW010000002.1"/>
</dbReference>
<evidence type="ECO:0000313" key="3">
    <source>
        <dbReference type="Proteomes" id="UP001225316"/>
    </source>
</evidence>
<dbReference type="InterPro" id="IPR049052">
    <property type="entry name" value="nSTAND1"/>
</dbReference>
<dbReference type="InterPro" id="IPR027417">
    <property type="entry name" value="P-loop_NTPase"/>
</dbReference>
<feature type="domain" description="AAA+ ATPase" evidence="1">
    <location>
        <begin position="42"/>
        <end position="209"/>
    </location>
</feature>
<proteinExistence type="predicted"/>
<protein>
    <recommendedName>
        <fullName evidence="1">AAA+ ATPase domain-containing protein</fullName>
    </recommendedName>
</protein>
<evidence type="ECO:0000313" key="2">
    <source>
        <dbReference type="EMBL" id="MDQ8206272.1"/>
    </source>
</evidence>
<dbReference type="Pfam" id="PF20703">
    <property type="entry name" value="nSTAND1"/>
    <property type="match status" value="1"/>
</dbReference>
<dbReference type="EMBL" id="JARXHW010000002">
    <property type="protein sequence ID" value="MDQ8206272.1"/>
    <property type="molecule type" value="Genomic_DNA"/>
</dbReference>
<sequence length="398" mass="44732">MNALKRQKLNEAFSPTAPIQTMDLFLGRLNQLGDIVDTVMERGQHFVLFGERGVGKTSLANIMPFVLKDILVAKVTCSRSDSFRVIWEKALNKVRFTQASYGMGFHAEKQERVVQLDLFLPDKDDISSLDVQNTLESVNNNLLFIFDEYDSIADPSVKGMLADTIKSLSDNCSHVTTGLVGIAQNVNDLVGEHPSLERCLKQIQMPKMSQTELASIIEKGLDIVGLEMEESVKDHIIDFSLGFPHFTHLLAKHSCMNALNKESERVVVADFNSAVKRSLSDVNQVVVDLFRRATHSNNNDTKFLDVLSACSIADVDEYGTFTNADVVSSYLKVTGKEIQSQSLNYNLKTLCREERGPVLLHNQNTKRRYGFISPLLKAYARLHLYDSGFDEQQYLQLK</sequence>
<dbReference type="SMART" id="SM00382">
    <property type="entry name" value="AAA"/>
    <property type="match status" value="1"/>
</dbReference>
<dbReference type="PANTHER" id="PTHR34301:SF8">
    <property type="entry name" value="ATPASE DOMAIN-CONTAINING PROTEIN"/>
    <property type="match status" value="1"/>
</dbReference>
<comment type="caution">
    <text evidence="2">The sequence shown here is derived from an EMBL/GenBank/DDBJ whole genome shotgun (WGS) entry which is preliminary data.</text>
</comment>
<dbReference type="PANTHER" id="PTHR34301">
    <property type="entry name" value="DNA-BINDING PROTEIN-RELATED"/>
    <property type="match status" value="1"/>
</dbReference>
<dbReference type="InterPro" id="IPR003593">
    <property type="entry name" value="AAA+_ATPase"/>
</dbReference>